<dbReference type="AlphaFoldDB" id="A0A6B0UST8"/>
<organism evidence="1">
    <name type="scientific">Ixodes ricinus</name>
    <name type="common">Common tick</name>
    <name type="synonym">Acarus ricinus</name>
    <dbReference type="NCBI Taxonomy" id="34613"/>
    <lineage>
        <taxon>Eukaryota</taxon>
        <taxon>Metazoa</taxon>
        <taxon>Ecdysozoa</taxon>
        <taxon>Arthropoda</taxon>
        <taxon>Chelicerata</taxon>
        <taxon>Arachnida</taxon>
        <taxon>Acari</taxon>
        <taxon>Parasitiformes</taxon>
        <taxon>Ixodida</taxon>
        <taxon>Ixodoidea</taxon>
        <taxon>Ixodidae</taxon>
        <taxon>Ixodinae</taxon>
        <taxon>Ixodes</taxon>
    </lineage>
</organism>
<name>A0A6B0UST8_IXORI</name>
<protein>
    <submittedName>
        <fullName evidence="1">Uncharacterized protein</fullName>
    </submittedName>
</protein>
<accession>A0A6B0UST8</accession>
<proteinExistence type="predicted"/>
<reference evidence="1" key="1">
    <citation type="submission" date="2019-12" db="EMBL/GenBank/DDBJ databases">
        <title>An insight into the sialome of adult female Ixodes ricinus ticks feeding for 6 days.</title>
        <authorList>
            <person name="Perner J."/>
            <person name="Ribeiro J.M.C."/>
        </authorList>
    </citation>
    <scope>NUCLEOTIDE SEQUENCE</scope>
    <source>
        <strain evidence="1">Semi-engorged</strain>
        <tissue evidence="1">Salivary glands</tissue>
    </source>
</reference>
<evidence type="ECO:0000313" key="1">
    <source>
        <dbReference type="EMBL" id="MXU92850.1"/>
    </source>
</evidence>
<dbReference type="EMBL" id="GIFC01010767">
    <property type="protein sequence ID" value="MXU92850.1"/>
    <property type="molecule type" value="Transcribed_RNA"/>
</dbReference>
<sequence>MHRHARAVALVAPVHHHPVAGVRVQALPHVRLQLLRVFLGHDGLGGATLAGQHSDLQVVVGKLQEVADRISIRKVPVLLQEVLKVHGLHHIAQRHTSLSTARASEEVPFRASRRNLASHVSIGLLAELLYEGPLTMPV</sequence>